<evidence type="ECO:0000313" key="4">
    <source>
        <dbReference type="Proteomes" id="UP000292274"/>
    </source>
</evidence>
<dbReference type="Pfam" id="PF03713">
    <property type="entry name" value="DUF305"/>
    <property type="match status" value="1"/>
</dbReference>
<evidence type="ECO:0000259" key="2">
    <source>
        <dbReference type="Pfam" id="PF03713"/>
    </source>
</evidence>
<feature type="domain" description="DUF305" evidence="2">
    <location>
        <begin position="80"/>
        <end position="222"/>
    </location>
</feature>
<comment type="caution">
    <text evidence="3">The sequence shown here is derived from an EMBL/GenBank/DDBJ whole genome shotgun (WGS) entry which is preliminary data.</text>
</comment>
<accession>A0A4R0GHL6</accession>
<reference evidence="3 4" key="1">
    <citation type="submission" date="2019-02" db="EMBL/GenBank/DDBJ databases">
        <title>Jishengella sp. nov., isolated from a root of Zingiber montanum.</title>
        <authorList>
            <person name="Kuncharoen N."/>
            <person name="Kudo T."/>
            <person name="Masahiro Y."/>
            <person name="Ohkuma M."/>
            <person name="Tanasupawat S."/>
        </authorList>
    </citation>
    <scope>NUCLEOTIDE SEQUENCE [LARGE SCALE GENOMIC DNA]</scope>
    <source>
        <strain evidence="3 4">PLAI 1-1</strain>
    </source>
</reference>
<feature type="region of interest" description="Disordered" evidence="1">
    <location>
        <begin position="28"/>
        <end position="63"/>
    </location>
</feature>
<dbReference type="EMBL" id="SJJR01000008">
    <property type="protein sequence ID" value="TCB96860.1"/>
    <property type="molecule type" value="Genomic_DNA"/>
</dbReference>
<protein>
    <submittedName>
        <fullName evidence="3">DUF305 domain-containing protein</fullName>
    </submittedName>
</protein>
<keyword evidence="4" id="KW-1185">Reference proteome</keyword>
<dbReference type="InterPro" id="IPR012347">
    <property type="entry name" value="Ferritin-like"/>
</dbReference>
<dbReference type="InterPro" id="IPR005183">
    <property type="entry name" value="DUF305_CopM-like"/>
</dbReference>
<organism evidence="3 4">
    <name type="scientific">Micromonospora zingiberis</name>
    <dbReference type="NCBI Taxonomy" id="2053011"/>
    <lineage>
        <taxon>Bacteria</taxon>
        <taxon>Bacillati</taxon>
        <taxon>Actinomycetota</taxon>
        <taxon>Actinomycetes</taxon>
        <taxon>Micromonosporales</taxon>
        <taxon>Micromonosporaceae</taxon>
        <taxon>Micromonospora</taxon>
    </lineage>
</organism>
<dbReference type="PANTHER" id="PTHR36933">
    <property type="entry name" value="SLL0788 PROTEIN"/>
    <property type="match status" value="1"/>
</dbReference>
<evidence type="ECO:0000313" key="3">
    <source>
        <dbReference type="EMBL" id="TCB96860.1"/>
    </source>
</evidence>
<dbReference type="Gene3D" id="1.20.1260.10">
    <property type="match status" value="1"/>
</dbReference>
<name>A0A4R0GHL6_9ACTN</name>
<evidence type="ECO:0000256" key="1">
    <source>
        <dbReference type="SAM" id="MobiDB-lite"/>
    </source>
</evidence>
<dbReference type="PANTHER" id="PTHR36933:SF1">
    <property type="entry name" value="SLL0788 PROTEIN"/>
    <property type="match status" value="1"/>
</dbReference>
<dbReference type="AlphaFoldDB" id="A0A4R0GHL6"/>
<dbReference type="RefSeq" id="WP_131304183.1">
    <property type="nucleotide sequence ID" value="NZ_SJJR01000008.1"/>
</dbReference>
<dbReference type="OrthoDB" id="26872at2"/>
<proteinExistence type="predicted"/>
<dbReference type="Proteomes" id="UP000292274">
    <property type="component" value="Unassembled WGS sequence"/>
</dbReference>
<sequence>MLIELAVLAILAAGVAAVVWWPDGDDKPAATASEPTPIDLPGLPDSTAPVLLPGRPGESAQSVPANEMTPVARAPHNNADIRFVAMMIPHHEQALVMAKLAPERGENPQLKLIAERILAAQEPEIRMLEAWLADRGLTRDAAGNHEHSMGGMQSAEALDRLTAARGDDFDRLFVDMMADHHQGAIDMAGETLVLGIDPIINQMASSVTVEQSVEIKRMREVLAGGR</sequence>
<gene>
    <name evidence="3" type="ORF">E0H26_14740</name>
</gene>